<reference evidence="1 2" key="1">
    <citation type="journal article" date="2019" name="Appl. Microbiol. Biotechnol.">
        <title>Genome sequence of Isaria javanica and comparative genome analysis insights into family S53 peptidase evolution in fungal entomopathogens.</title>
        <authorList>
            <person name="Lin R."/>
            <person name="Zhang X."/>
            <person name="Xin B."/>
            <person name="Zou M."/>
            <person name="Gao Y."/>
            <person name="Qin F."/>
            <person name="Hu Q."/>
            <person name="Xie B."/>
            <person name="Cheng X."/>
        </authorList>
    </citation>
    <scope>NUCLEOTIDE SEQUENCE [LARGE SCALE GENOMIC DNA]</scope>
    <source>
        <strain evidence="1 2">IJ1G</strain>
    </source>
</reference>
<protein>
    <submittedName>
        <fullName evidence="1">Uncharacterized protein</fullName>
    </submittedName>
</protein>
<sequence>MSARSGFFEVSLRPVGPHAVLTSRSCTTPLALAAWATNLKNERHLSLSRTPGPASFCIRYRATSPTAAASRLSISAFKGLSFSRFFYMSEAAHDYISTSKALLGMFRHGRIILVSPSGNTCGAVAQFHRVKENQPIQYLEL</sequence>
<dbReference type="Proteomes" id="UP000315783">
    <property type="component" value="Unassembled WGS sequence"/>
</dbReference>
<evidence type="ECO:0000313" key="2">
    <source>
        <dbReference type="Proteomes" id="UP000315783"/>
    </source>
</evidence>
<organism evidence="1 2">
    <name type="scientific">Cordyceps javanica</name>
    <dbReference type="NCBI Taxonomy" id="43265"/>
    <lineage>
        <taxon>Eukaryota</taxon>
        <taxon>Fungi</taxon>
        <taxon>Dikarya</taxon>
        <taxon>Ascomycota</taxon>
        <taxon>Pezizomycotina</taxon>
        <taxon>Sordariomycetes</taxon>
        <taxon>Hypocreomycetidae</taxon>
        <taxon>Hypocreales</taxon>
        <taxon>Cordycipitaceae</taxon>
        <taxon>Cordyceps</taxon>
    </lineage>
</organism>
<evidence type="ECO:0000313" key="1">
    <source>
        <dbReference type="EMBL" id="TQV89934.1"/>
    </source>
</evidence>
<proteinExistence type="predicted"/>
<accession>A0A545UKF7</accession>
<dbReference type="EMBL" id="SPUK01000056">
    <property type="protein sequence ID" value="TQV89934.1"/>
    <property type="molecule type" value="Genomic_DNA"/>
</dbReference>
<gene>
    <name evidence="1" type="ORF">IF1G_11403</name>
</gene>
<dbReference type="AlphaFoldDB" id="A0A545UKF7"/>
<comment type="caution">
    <text evidence="1">The sequence shown here is derived from an EMBL/GenBank/DDBJ whole genome shotgun (WGS) entry which is preliminary data.</text>
</comment>
<name>A0A545UKF7_9HYPO</name>
<keyword evidence="2" id="KW-1185">Reference proteome</keyword>